<dbReference type="InterPro" id="IPR044066">
    <property type="entry name" value="TRIAD_supradom"/>
</dbReference>
<sequence>MDARTAITKPRPPPAAAPPKPRVQCHFFARGSCARGDACHFAHGSEGTSGTAGSPLPRPQPRSKEGHSRDSWTRGLGGASAKFEDGAAVSAISLPSDFSAVRLNNLPLRSSPASVAALLSDIDVAVSVEHVRVTARPGAATCSADLRVDDPLFAKTLCGKLRACAALSHVEAIAVAVPMPQGSNLHRVDCRKVHCSWHRPTRTAWLNFGTEHVARRVAEKFNAGVYKVLGCHVRAGAPTGSDNQRNRFAWTVMLPDLSASVREQDVRQAIPERNKPGRVSVGPASYGTDADTAATMVESMLLEIGPLELWEVSANFQGKRIKAQARFVEESHAREALSLLDNKPLSFKRDSRVLTVRLMTSAKFKVSTRVYDVLRERLASQTPVLESQHIRFTAYPPQNGCRVLKLESEDRQQVAQAKATLERIIGGEVARKGEQDLWSMGLGRNGDEYRKLKKAVEQDHGVVIIRDIRKSQLRLFGPEASCTRAAEAIAAMLQDIHDGHAIELSADEFLWACRGGFAALTAHLGNNKAAFDIVSRPTRILISGSKADHAATLAFIASRQMGPAPARPDAQTDCSVCWTEAEEPIRTSCDHTYCAGCFADMCQAKSSDASEFRISCVGDQARCKKTLPLPELQDLLPSAAFENLLEASFATYIRQHPAAFRYCPTPDCGQIYRPAAADDSMRRSGSTTSAAVVFTCAKCLIPTCTACNLPHPGMTCADHKDHVSGRYAALEKIKAELGIKDCPKCKTAMEKVDGCNHMTCGGCRTHICWVCMHVFDTAPECYAHLSRVHGGAFNVPF</sequence>
<evidence type="ECO:0000256" key="1">
    <source>
        <dbReference type="ARBA" id="ARBA00004906"/>
    </source>
</evidence>
<evidence type="ECO:0000259" key="11">
    <source>
        <dbReference type="PROSITE" id="PS51873"/>
    </source>
</evidence>
<protein>
    <submittedName>
        <fullName evidence="12">Uncharacterized protein</fullName>
    </submittedName>
</protein>
<accession>A0AAN6UMM6</accession>
<feature type="compositionally biased region" description="Pro residues" evidence="9">
    <location>
        <begin position="10"/>
        <end position="21"/>
    </location>
</feature>
<dbReference type="GO" id="GO:0097039">
    <property type="term" value="P:protein linear polyubiquitination"/>
    <property type="evidence" value="ECO:0007669"/>
    <property type="project" value="TreeGrafter"/>
</dbReference>
<dbReference type="PANTHER" id="PTHR22770">
    <property type="entry name" value="UBIQUITIN CONJUGATING ENZYME 7 INTERACTING PROTEIN-RELATED"/>
    <property type="match status" value="1"/>
</dbReference>
<dbReference type="Gene3D" id="1.20.120.1750">
    <property type="match status" value="1"/>
</dbReference>
<dbReference type="Gene3D" id="4.10.1000.10">
    <property type="entry name" value="Zinc finger, CCCH-type"/>
    <property type="match status" value="1"/>
</dbReference>
<dbReference type="Pfam" id="PF00642">
    <property type="entry name" value="zf-CCCH"/>
    <property type="match status" value="1"/>
</dbReference>
<organism evidence="12 13">
    <name type="scientific">Trichocladium antarcticum</name>
    <dbReference type="NCBI Taxonomy" id="1450529"/>
    <lineage>
        <taxon>Eukaryota</taxon>
        <taxon>Fungi</taxon>
        <taxon>Dikarya</taxon>
        <taxon>Ascomycota</taxon>
        <taxon>Pezizomycotina</taxon>
        <taxon>Sordariomycetes</taxon>
        <taxon>Sordariomycetidae</taxon>
        <taxon>Sordariales</taxon>
        <taxon>Chaetomiaceae</taxon>
        <taxon>Trichocladium</taxon>
    </lineage>
</organism>
<evidence type="ECO:0000256" key="4">
    <source>
        <dbReference type="ARBA" id="ARBA00022737"/>
    </source>
</evidence>
<dbReference type="InterPro" id="IPR002867">
    <property type="entry name" value="IBR_dom"/>
</dbReference>
<reference evidence="12" key="1">
    <citation type="journal article" date="2023" name="Mol. Phylogenet. Evol.">
        <title>Genome-scale phylogeny and comparative genomics of the fungal order Sordariales.</title>
        <authorList>
            <person name="Hensen N."/>
            <person name="Bonometti L."/>
            <person name="Westerberg I."/>
            <person name="Brannstrom I.O."/>
            <person name="Guillou S."/>
            <person name="Cros-Aarteil S."/>
            <person name="Calhoun S."/>
            <person name="Haridas S."/>
            <person name="Kuo A."/>
            <person name="Mondo S."/>
            <person name="Pangilinan J."/>
            <person name="Riley R."/>
            <person name="LaButti K."/>
            <person name="Andreopoulos B."/>
            <person name="Lipzen A."/>
            <person name="Chen C."/>
            <person name="Yan M."/>
            <person name="Daum C."/>
            <person name="Ng V."/>
            <person name="Clum A."/>
            <person name="Steindorff A."/>
            <person name="Ohm R.A."/>
            <person name="Martin F."/>
            <person name="Silar P."/>
            <person name="Natvig D.O."/>
            <person name="Lalanne C."/>
            <person name="Gautier V."/>
            <person name="Ament-Velasquez S.L."/>
            <person name="Kruys A."/>
            <person name="Hutchinson M.I."/>
            <person name="Powell A.J."/>
            <person name="Barry K."/>
            <person name="Miller A.N."/>
            <person name="Grigoriev I.V."/>
            <person name="Debuchy R."/>
            <person name="Gladieux P."/>
            <person name="Hiltunen Thoren M."/>
            <person name="Johannesson H."/>
        </authorList>
    </citation>
    <scope>NUCLEOTIDE SEQUENCE</scope>
    <source>
        <strain evidence="12">CBS 123565</strain>
    </source>
</reference>
<keyword evidence="5 8" id="KW-0863">Zinc-finger</keyword>
<dbReference type="PROSITE" id="PS50103">
    <property type="entry name" value="ZF_C3H1"/>
    <property type="match status" value="1"/>
</dbReference>
<evidence type="ECO:0000259" key="10">
    <source>
        <dbReference type="PROSITE" id="PS50103"/>
    </source>
</evidence>
<feature type="domain" description="C3H1-type" evidence="10">
    <location>
        <begin position="19"/>
        <end position="46"/>
    </location>
</feature>
<feature type="region of interest" description="Disordered" evidence="9">
    <location>
        <begin position="1"/>
        <end position="22"/>
    </location>
</feature>
<evidence type="ECO:0000256" key="6">
    <source>
        <dbReference type="ARBA" id="ARBA00022786"/>
    </source>
</evidence>
<keyword evidence="4" id="KW-0677">Repeat</keyword>
<evidence type="ECO:0000313" key="13">
    <source>
        <dbReference type="Proteomes" id="UP001304895"/>
    </source>
</evidence>
<dbReference type="InterPro" id="IPR013083">
    <property type="entry name" value="Znf_RING/FYVE/PHD"/>
</dbReference>
<dbReference type="SUPFAM" id="SSF57850">
    <property type="entry name" value="RING/U-box"/>
    <property type="match status" value="2"/>
</dbReference>
<evidence type="ECO:0000256" key="9">
    <source>
        <dbReference type="SAM" id="MobiDB-lite"/>
    </source>
</evidence>
<dbReference type="Pfam" id="PF22191">
    <property type="entry name" value="IBR_1"/>
    <property type="match status" value="1"/>
</dbReference>
<keyword evidence="2" id="KW-0808">Transferase</keyword>
<dbReference type="CDD" id="cd22585">
    <property type="entry name" value="Rcat_RBR_DEAH12-like"/>
    <property type="match status" value="1"/>
</dbReference>
<evidence type="ECO:0000256" key="8">
    <source>
        <dbReference type="PROSITE-ProRule" id="PRU00723"/>
    </source>
</evidence>
<dbReference type="CDD" id="cd20335">
    <property type="entry name" value="BRcat_RBR"/>
    <property type="match status" value="1"/>
</dbReference>
<evidence type="ECO:0000256" key="3">
    <source>
        <dbReference type="ARBA" id="ARBA00022723"/>
    </source>
</evidence>
<keyword evidence="13" id="KW-1185">Reference proteome</keyword>
<dbReference type="GO" id="GO:0004842">
    <property type="term" value="F:ubiquitin-protein transferase activity"/>
    <property type="evidence" value="ECO:0007669"/>
    <property type="project" value="TreeGrafter"/>
</dbReference>
<gene>
    <name evidence="12" type="ORF">BT67DRAFT_376267</name>
</gene>
<keyword evidence="7 8" id="KW-0862">Zinc</keyword>
<keyword evidence="3 8" id="KW-0479">Metal-binding</keyword>
<dbReference type="GO" id="GO:0000151">
    <property type="term" value="C:ubiquitin ligase complex"/>
    <property type="evidence" value="ECO:0007669"/>
    <property type="project" value="TreeGrafter"/>
</dbReference>
<comment type="caution">
    <text evidence="12">The sequence shown here is derived from an EMBL/GenBank/DDBJ whole genome shotgun (WGS) entry which is preliminary data.</text>
</comment>
<evidence type="ECO:0000256" key="2">
    <source>
        <dbReference type="ARBA" id="ARBA00022679"/>
    </source>
</evidence>
<dbReference type="AlphaFoldDB" id="A0AAN6UMM6"/>
<dbReference type="GO" id="GO:0043130">
    <property type="term" value="F:ubiquitin binding"/>
    <property type="evidence" value="ECO:0007669"/>
    <property type="project" value="TreeGrafter"/>
</dbReference>
<dbReference type="GO" id="GO:0043161">
    <property type="term" value="P:proteasome-mediated ubiquitin-dependent protein catabolic process"/>
    <property type="evidence" value="ECO:0007669"/>
    <property type="project" value="TreeGrafter"/>
</dbReference>
<evidence type="ECO:0000313" key="12">
    <source>
        <dbReference type="EMBL" id="KAK4135852.1"/>
    </source>
</evidence>
<comment type="pathway">
    <text evidence="1">Protein modification; protein ubiquitination.</text>
</comment>
<dbReference type="GO" id="GO:0008270">
    <property type="term" value="F:zinc ion binding"/>
    <property type="evidence" value="ECO:0007669"/>
    <property type="project" value="UniProtKB-KW"/>
</dbReference>
<dbReference type="InterPro" id="IPR000571">
    <property type="entry name" value="Znf_CCCH"/>
</dbReference>
<feature type="domain" description="RING-type" evidence="11">
    <location>
        <begin position="570"/>
        <end position="795"/>
    </location>
</feature>
<feature type="zinc finger region" description="C3H1-type" evidence="8">
    <location>
        <begin position="19"/>
        <end position="46"/>
    </location>
</feature>
<dbReference type="InterPro" id="IPR051628">
    <property type="entry name" value="LUBAC_E3_Ligases"/>
</dbReference>
<proteinExistence type="predicted"/>
<dbReference type="SMART" id="SM00647">
    <property type="entry name" value="IBR"/>
    <property type="match status" value="2"/>
</dbReference>
<dbReference type="Gene3D" id="3.30.40.10">
    <property type="entry name" value="Zinc/RING finger domain, C3HC4 (zinc finger)"/>
    <property type="match status" value="1"/>
</dbReference>
<evidence type="ECO:0000256" key="7">
    <source>
        <dbReference type="ARBA" id="ARBA00022833"/>
    </source>
</evidence>
<dbReference type="SUPFAM" id="SSF90229">
    <property type="entry name" value="CCCH zinc finger"/>
    <property type="match status" value="1"/>
</dbReference>
<dbReference type="PANTHER" id="PTHR22770:SF13">
    <property type="entry name" value="RING-TYPE DOMAIN-CONTAINING PROTEIN"/>
    <property type="match status" value="1"/>
</dbReference>
<dbReference type="Proteomes" id="UP001304895">
    <property type="component" value="Unassembled WGS sequence"/>
</dbReference>
<dbReference type="Pfam" id="PF01485">
    <property type="entry name" value="IBR"/>
    <property type="match status" value="1"/>
</dbReference>
<feature type="region of interest" description="Disordered" evidence="9">
    <location>
        <begin position="44"/>
        <end position="77"/>
    </location>
</feature>
<dbReference type="InterPro" id="IPR036855">
    <property type="entry name" value="Znf_CCCH_sf"/>
</dbReference>
<dbReference type="EMBL" id="MU853405">
    <property type="protein sequence ID" value="KAK4135852.1"/>
    <property type="molecule type" value="Genomic_DNA"/>
</dbReference>
<name>A0AAN6UMM6_9PEZI</name>
<dbReference type="SMART" id="SM00356">
    <property type="entry name" value="ZnF_C3H1"/>
    <property type="match status" value="1"/>
</dbReference>
<feature type="compositionally biased region" description="Basic and acidic residues" evidence="9">
    <location>
        <begin position="62"/>
        <end position="72"/>
    </location>
</feature>
<keyword evidence="6" id="KW-0833">Ubl conjugation pathway</keyword>
<evidence type="ECO:0000256" key="5">
    <source>
        <dbReference type="ARBA" id="ARBA00022771"/>
    </source>
</evidence>
<dbReference type="PROSITE" id="PS51873">
    <property type="entry name" value="TRIAD"/>
    <property type="match status" value="1"/>
</dbReference>
<reference evidence="12" key="2">
    <citation type="submission" date="2023-05" db="EMBL/GenBank/DDBJ databases">
        <authorList>
            <consortium name="Lawrence Berkeley National Laboratory"/>
            <person name="Steindorff A."/>
            <person name="Hensen N."/>
            <person name="Bonometti L."/>
            <person name="Westerberg I."/>
            <person name="Brannstrom I.O."/>
            <person name="Guillou S."/>
            <person name="Cros-Aarteil S."/>
            <person name="Calhoun S."/>
            <person name="Haridas S."/>
            <person name="Kuo A."/>
            <person name="Mondo S."/>
            <person name="Pangilinan J."/>
            <person name="Riley R."/>
            <person name="Labutti K."/>
            <person name="Andreopoulos B."/>
            <person name="Lipzen A."/>
            <person name="Chen C."/>
            <person name="Yanf M."/>
            <person name="Daum C."/>
            <person name="Ng V."/>
            <person name="Clum A."/>
            <person name="Ohm R."/>
            <person name="Martin F."/>
            <person name="Silar P."/>
            <person name="Natvig D."/>
            <person name="Lalanne C."/>
            <person name="Gautier V."/>
            <person name="Ament-Velasquez S.L."/>
            <person name="Kruys A."/>
            <person name="Hutchinson M.I."/>
            <person name="Powell A.J."/>
            <person name="Barry K."/>
            <person name="Miller A.N."/>
            <person name="Grigoriev I.V."/>
            <person name="Debuchy R."/>
            <person name="Gladieux P."/>
            <person name="Thoren M.H."/>
            <person name="Johannesson H."/>
        </authorList>
    </citation>
    <scope>NUCLEOTIDE SEQUENCE</scope>
    <source>
        <strain evidence="12">CBS 123565</strain>
    </source>
</reference>